<evidence type="ECO:0000256" key="5">
    <source>
        <dbReference type="ARBA" id="ARBA00022723"/>
    </source>
</evidence>
<dbReference type="CDD" id="cd05398">
    <property type="entry name" value="NT_ClassII-CCAase"/>
    <property type="match status" value="1"/>
</dbReference>
<keyword evidence="8 9" id="KW-0694">RNA-binding</keyword>
<sequence length="438" mass="48343">MTLPGYVADVIRRLEENGHSAYAVGGCVRDMLMGRVPHDYDVCTDALPEQTKNAFPDRITIDTGIKHGTVTVISDGHPVEITTFRTESGYSDGRHPDSVSFTSSLEGDLSRRDFTVNAMAYSGKTGLIDISGGRDDLENRIIRCVGDPEKRFSEDHLRILRAIRFSAVLGYNIEERTSAAVMKLKDSLVTVSPERIAAELDKAVMGINFGKVLTEYPEVFAVFIPELAPCIGYDQNNPHHIHDLLTHTAKAVDACPDDRIVRLAALFHDLGKPSTVTVGSDGVSHYIGHARVSTEMADAIMHRLRYGTADIRAVTELVRYHDGVIDETEKAVKRRLAQLGEKQFFRLVDLKRADNAAQTADPDFRHDYAEHLKAIAHDIISRKDCLSLKNLSVNGSDLLALGLSGRDIGTALDSMLNAVIDGNVANEKSRLIEWYFGK</sequence>
<evidence type="ECO:0000256" key="4">
    <source>
        <dbReference type="ARBA" id="ARBA00022695"/>
    </source>
</evidence>
<dbReference type="GO" id="GO:0008033">
    <property type="term" value="P:tRNA processing"/>
    <property type="evidence" value="ECO:0007669"/>
    <property type="project" value="UniProtKB-KW"/>
</dbReference>
<dbReference type="SUPFAM" id="SSF81301">
    <property type="entry name" value="Nucleotidyltransferase"/>
    <property type="match status" value="1"/>
</dbReference>
<dbReference type="CDD" id="cd00077">
    <property type="entry name" value="HDc"/>
    <property type="match status" value="1"/>
</dbReference>
<evidence type="ECO:0000313" key="14">
    <source>
        <dbReference type="Proteomes" id="UP000017938"/>
    </source>
</evidence>
<keyword evidence="4" id="KW-0548">Nucleotidyltransferase</keyword>
<dbReference type="Pfam" id="PF01743">
    <property type="entry name" value="PolyA_pol"/>
    <property type="match status" value="1"/>
</dbReference>
<organism evidence="13 14">
    <name type="scientific">Candidatus Colimorpha enterica</name>
    <dbReference type="NCBI Taxonomy" id="3083063"/>
    <lineage>
        <taxon>Bacteria</taxon>
        <taxon>Pseudomonadati</taxon>
        <taxon>Bacteroidota</taxon>
        <taxon>Bacteroidia</taxon>
        <taxon>Bacteroidales</taxon>
        <taxon>Candidatus Colimorpha</taxon>
    </lineage>
</organism>
<keyword evidence="3" id="KW-0819">tRNA processing</keyword>
<dbReference type="Gene3D" id="3.30.460.10">
    <property type="entry name" value="Beta Polymerase, domain 2"/>
    <property type="match status" value="1"/>
</dbReference>
<proteinExistence type="inferred from homology"/>
<dbReference type="GO" id="GO:0016779">
    <property type="term" value="F:nucleotidyltransferase activity"/>
    <property type="evidence" value="ECO:0007669"/>
    <property type="project" value="UniProtKB-KW"/>
</dbReference>
<evidence type="ECO:0000256" key="8">
    <source>
        <dbReference type="ARBA" id="ARBA00022884"/>
    </source>
</evidence>
<evidence type="ECO:0000256" key="2">
    <source>
        <dbReference type="ARBA" id="ARBA00022679"/>
    </source>
</evidence>
<gene>
    <name evidence="13" type="ORF">BN580_00806</name>
</gene>
<dbReference type="PANTHER" id="PTHR46173:SF1">
    <property type="entry name" value="CCA TRNA NUCLEOTIDYLTRANSFERASE 1, MITOCHONDRIAL"/>
    <property type="match status" value="1"/>
</dbReference>
<dbReference type="Proteomes" id="UP000017938">
    <property type="component" value="Unassembled WGS sequence"/>
</dbReference>
<reference evidence="13" key="1">
    <citation type="submission" date="2012-11" db="EMBL/GenBank/DDBJ databases">
        <title>Dependencies among metagenomic species, viruses, plasmids and units of genetic variation.</title>
        <authorList>
            <person name="Nielsen H.B."/>
            <person name="Almeida M."/>
            <person name="Juncker A.S."/>
            <person name="Rasmussen S."/>
            <person name="Li J."/>
            <person name="Sunagawa S."/>
            <person name="Plichta D."/>
            <person name="Gautier L."/>
            <person name="Le Chatelier E."/>
            <person name="Peletier E."/>
            <person name="Bonde I."/>
            <person name="Nielsen T."/>
            <person name="Manichanh C."/>
            <person name="Arumugam M."/>
            <person name="Batto J."/>
            <person name="Santos M.B.Q.D."/>
            <person name="Blom N."/>
            <person name="Borruel N."/>
            <person name="Burgdorf K.S."/>
            <person name="Boumezbeur F."/>
            <person name="Casellas F."/>
            <person name="Dore J."/>
            <person name="Guarner F."/>
            <person name="Hansen T."/>
            <person name="Hildebrand F."/>
            <person name="Kaas R.S."/>
            <person name="Kennedy S."/>
            <person name="Kristiansen K."/>
            <person name="Kultima J.R."/>
            <person name="Leonard P."/>
            <person name="Levenez F."/>
            <person name="Lund O."/>
            <person name="Moumen B."/>
            <person name="Le Paslier D."/>
            <person name="Pons N."/>
            <person name="Pedersen O."/>
            <person name="Prifti E."/>
            <person name="Qin J."/>
            <person name="Raes J."/>
            <person name="Tap J."/>
            <person name="Tims S."/>
            <person name="Ussery D.W."/>
            <person name="Yamada T."/>
            <person name="MetaHit consortium"/>
            <person name="Renault P."/>
            <person name="Sicheritz-Ponten T."/>
            <person name="Bork P."/>
            <person name="Wang J."/>
            <person name="Brunak S."/>
            <person name="Ehrlich S.D."/>
        </authorList>
    </citation>
    <scope>NUCLEOTIDE SEQUENCE [LARGE SCALE GENOMIC DNA]</scope>
</reference>
<dbReference type="InterPro" id="IPR032810">
    <property type="entry name" value="CCA-adding_enz_C"/>
</dbReference>
<dbReference type="InterPro" id="IPR002646">
    <property type="entry name" value="PolA_pol_head_dom"/>
</dbReference>
<feature type="domain" description="tRNA nucleotidyltransferase/poly(A) polymerase RNA and SrmB- binding" evidence="11">
    <location>
        <begin position="170"/>
        <end position="210"/>
    </location>
</feature>
<dbReference type="GO" id="GO:0046872">
    <property type="term" value="F:metal ion binding"/>
    <property type="evidence" value="ECO:0007669"/>
    <property type="project" value="UniProtKB-KW"/>
</dbReference>
<dbReference type="AlphaFoldDB" id="R6TFR6"/>
<evidence type="ECO:0000256" key="1">
    <source>
        <dbReference type="ARBA" id="ARBA00001946"/>
    </source>
</evidence>
<dbReference type="Gene3D" id="1.10.3090.10">
    <property type="entry name" value="cca-adding enzyme, domain 2"/>
    <property type="match status" value="1"/>
</dbReference>
<comment type="caution">
    <text evidence="13">The sequence shown here is derived from an EMBL/GenBank/DDBJ whole genome shotgun (WGS) entry which is preliminary data.</text>
</comment>
<dbReference type="Pfam" id="PF12627">
    <property type="entry name" value="PolyA_pol_RNAbd"/>
    <property type="match status" value="1"/>
</dbReference>
<evidence type="ECO:0000256" key="7">
    <source>
        <dbReference type="ARBA" id="ARBA00022842"/>
    </source>
</evidence>
<dbReference type="InterPro" id="IPR003607">
    <property type="entry name" value="HD/PDEase_dom"/>
</dbReference>
<dbReference type="GO" id="GO:0000049">
    <property type="term" value="F:tRNA binding"/>
    <property type="evidence" value="ECO:0007669"/>
    <property type="project" value="TreeGrafter"/>
</dbReference>
<dbReference type="SUPFAM" id="SSF81891">
    <property type="entry name" value="Poly A polymerase C-terminal region-like"/>
    <property type="match status" value="1"/>
</dbReference>
<keyword evidence="2 9" id="KW-0808">Transferase</keyword>
<evidence type="ECO:0000256" key="3">
    <source>
        <dbReference type="ARBA" id="ARBA00022694"/>
    </source>
</evidence>
<dbReference type="EMBL" id="CBFW010000061">
    <property type="protein sequence ID" value="CDC71070.1"/>
    <property type="molecule type" value="Genomic_DNA"/>
</dbReference>
<comment type="similarity">
    <text evidence="9">Belongs to the tRNA nucleotidyltransferase/poly(A) polymerase family.</text>
</comment>
<dbReference type="GO" id="GO:0000166">
    <property type="term" value="F:nucleotide binding"/>
    <property type="evidence" value="ECO:0007669"/>
    <property type="project" value="UniProtKB-KW"/>
</dbReference>
<feature type="domain" description="Poly A polymerase head" evidence="10">
    <location>
        <begin position="21"/>
        <end position="143"/>
    </location>
</feature>
<evidence type="ECO:0000256" key="6">
    <source>
        <dbReference type="ARBA" id="ARBA00022741"/>
    </source>
</evidence>
<keyword evidence="7" id="KW-0460">Magnesium</keyword>
<dbReference type="InterPro" id="IPR032828">
    <property type="entry name" value="PolyA_RNA-bd"/>
</dbReference>
<protein>
    <submittedName>
        <fullName evidence="13">Uncharacterized protein</fullName>
    </submittedName>
</protein>
<evidence type="ECO:0000259" key="12">
    <source>
        <dbReference type="Pfam" id="PF13735"/>
    </source>
</evidence>
<dbReference type="PANTHER" id="PTHR46173">
    <property type="entry name" value="CCA TRNA NUCLEOTIDYLTRANSFERASE 1, MITOCHONDRIAL"/>
    <property type="match status" value="1"/>
</dbReference>
<accession>R6TFR6</accession>
<dbReference type="Gene3D" id="1.10.246.80">
    <property type="match status" value="1"/>
</dbReference>
<name>R6TFR6_9BACT</name>
<evidence type="ECO:0000259" key="10">
    <source>
        <dbReference type="Pfam" id="PF01743"/>
    </source>
</evidence>
<feature type="domain" description="CCA-adding enzyme C-terminal" evidence="12">
    <location>
        <begin position="293"/>
        <end position="434"/>
    </location>
</feature>
<evidence type="ECO:0000259" key="11">
    <source>
        <dbReference type="Pfam" id="PF12627"/>
    </source>
</evidence>
<evidence type="ECO:0000256" key="9">
    <source>
        <dbReference type="RuleBase" id="RU003953"/>
    </source>
</evidence>
<keyword evidence="6" id="KW-0547">Nucleotide-binding</keyword>
<dbReference type="Pfam" id="PF13735">
    <property type="entry name" value="tRNA_NucTran2_2"/>
    <property type="match status" value="1"/>
</dbReference>
<keyword evidence="5" id="KW-0479">Metal-binding</keyword>
<dbReference type="STRING" id="1263015.BN580_00806"/>
<evidence type="ECO:0000313" key="13">
    <source>
        <dbReference type="EMBL" id="CDC71070.1"/>
    </source>
</evidence>
<dbReference type="InterPro" id="IPR043519">
    <property type="entry name" value="NT_sf"/>
</dbReference>
<comment type="cofactor">
    <cofactor evidence="1">
        <name>Mg(2+)</name>
        <dbReference type="ChEBI" id="CHEBI:18420"/>
    </cofactor>
</comment>
<dbReference type="InterPro" id="IPR050264">
    <property type="entry name" value="Bact_CCA-adding_enz_type3_sf"/>
</dbReference>